<keyword evidence="9" id="KW-1185">Reference proteome</keyword>
<keyword evidence="4" id="KW-0007">Acetylation</keyword>
<protein>
    <submittedName>
        <fullName evidence="8">Enoyl-CoA hydratase domain containing 2</fullName>
    </submittedName>
</protein>
<dbReference type="OMA" id="WRSVAFS"/>
<proteinExistence type="inferred from homology"/>
<evidence type="ECO:0000256" key="7">
    <source>
        <dbReference type="RuleBase" id="RU003707"/>
    </source>
</evidence>
<name>A0A8D0DVL7_SALMN</name>
<comment type="similarity">
    <text evidence="2 7">Belongs to the enoyl-CoA hydratase/isomerase family.</text>
</comment>
<dbReference type="InterPro" id="IPR001753">
    <property type="entry name" value="Enoyl-CoA_hydra/iso"/>
</dbReference>
<dbReference type="InterPro" id="IPR018376">
    <property type="entry name" value="Enoyl-CoA_hyd/isom_CS"/>
</dbReference>
<evidence type="ECO:0000256" key="2">
    <source>
        <dbReference type="ARBA" id="ARBA00005254"/>
    </source>
</evidence>
<dbReference type="CDD" id="cd06558">
    <property type="entry name" value="crotonase-like"/>
    <property type="match status" value="1"/>
</dbReference>
<dbReference type="GO" id="GO:0005739">
    <property type="term" value="C:mitochondrion"/>
    <property type="evidence" value="ECO:0007669"/>
    <property type="project" value="UniProtKB-SubCell"/>
</dbReference>
<keyword evidence="5" id="KW-0496">Mitochondrion</keyword>
<dbReference type="GO" id="GO:0003723">
    <property type="term" value="F:RNA binding"/>
    <property type="evidence" value="ECO:0007669"/>
    <property type="project" value="UniProtKB-ARBA"/>
</dbReference>
<dbReference type="GO" id="GO:0004300">
    <property type="term" value="F:enoyl-CoA hydratase activity"/>
    <property type="evidence" value="ECO:0007669"/>
    <property type="project" value="UniProtKB-ARBA"/>
</dbReference>
<evidence type="ECO:0000256" key="6">
    <source>
        <dbReference type="ARBA" id="ARBA00023239"/>
    </source>
</evidence>
<dbReference type="GO" id="GO:0006635">
    <property type="term" value="P:fatty acid beta-oxidation"/>
    <property type="evidence" value="ECO:0007669"/>
    <property type="project" value="TreeGrafter"/>
</dbReference>
<dbReference type="PANTHER" id="PTHR11941:SF44">
    <property type="entry name" value="ENOYL-COA HYDRATASE DOMAIN-CONTAINING PROTEIN 2, MITOCHONDRIAL"/>
    <property type="match status" value="1"/>
</dbReference>
<sequence>MLRLGRAASAYLWTLSGERLSPRGLLLSPRRPAAASAGRKKEILLNVQGGEANKLGIAEILLNRPHARNSLGKVLVEELYETLDVLRFDESIRAVIIKSKVEGVFCAGADLKERAKMTDTEVDHFVQKLRSLMDAIAALPMPTIAAIDGHALGGGLELALACDLRVAASSAKMGLIETTRGLFPGAGGTQRLPRCIGISLAKELIFTGRQIDGQEAHAIGLVNHSVPQNEQGDAAYQKALALAEEIVPRAPLAVKLGKVAVNKGIEVDINSGMAIERMCYAQNIPTRDRQEGMAAFMEKRPPKYIGK</sequence>
<dbReference type="Pfam" id="PF00378">
    <property type="entry name" value="ECH_1"/>
    <property type="match status" value="1"/>
</dbReference>
<evidence type="ECO:0000256" key="3">
    <source>
        <dbReference type="ARBA" id="ARBA00022946"/>
    </source>
</evidence>
<comment type="subcellular location">
    <subcellularLocation>
        <location evidence="1">Mitochondrion</location>
    </subcellularLocation>
</comment>
<evidence type="ECO:0000313" key="9">
    <source>
        <dbReference type="Proteomes" id="UP000694421"/>
    </source>
</evidence>
<dbReference type="PANTHER" id="PTHR11941">
    <property type="entry name" value="ENOYL-COA HYDRATASE-RELATED"/>
    <property type="match status" value="1"/>
</dbReference>
<dbReference type="AlphaFoldDB" id="A0A8D0DVL7"/>
<dbReference type="InterPro" id="IPR014748">
    <property type="entry name" value="Enoyl-CoA_hydra_C"/>
</dbReference>
<evidence type="ECO:0000256" key="1">
    <source>
        <dbReference type="ARBA" id="ARBA00004173"/>
    </source>
</evidence>
<reference evidence="8" key="1">
    <citation type="submission" date="2025-08" db="UniProtKB">
        <authorList>
            <consortium name="Ensembl"/>
        </authorList>
    </citation>
    <scope>IDENTIFICATION</scope>
</reference>
<dbReference type="Ensembl" id="ENSSMRT00000026264.1">
    <property type="protein sequence ID" value="ENSSMRP00000022452.1"/>
    <property type="gene ID" value="ENSSMRG00000017456.1"/>
</dbReference>
<dbReference type="FunFam" id="3.90.226.10:FF:000022">
    <property type="entry name" value="methylglutaconyl-CoA hydratase, mitochondrial isoform X1"/>
    <property type="match status" value="1"/>
</dbReference>
<dbReference type="Proteomes" id="UP000694421">
    <property type="component" value="Unplaced"/>
</dbReference>
<keyword evidence="3" id="KW-0809">Transit peptide</keyword>
<dbReference type="GeneTree" id="ENSGT00940000158798"/>
<evidence type="ECO:0000256" key="4">
    <source>
        <dbReference type="ARBA" id="ARBA00022990"/>
    </source>
</evidence>
<evidence type="ECO:0000313" key="8">
    <source>
        <dbReference type="Ensembl" id="ENSSMRP00000022452.1"/>
    </source>
</evidence>
<dbReference type="SUPFAM" id="SSF52096">
    <property type="entry name" value="ClpP/crotonase"/>
    <property type="match status" value="1"/>
</dbReference>
<dbReference type="Gene3D" id="1.10.12.10">
    <property type="entry name" value="Lyase 2-enoyl-coa Hydratase, Chain A, domain 2"/>
    <property type="match status" value="1"/>
</dbReference>
<dbReference type="FunFam" id="1.10.12.10:FF:000001">
    <property type="entry name" value="Probable enoyl-CoA hydratase, mitochondrial"/>
    <property type="match status" value="1"/>
</dbReference>
<organism evidence="8 9">
    <name type="scientific">Salvator merianae</name>
    <name type="common">Argentine black and white tegu</name>
    <name type="synonym">Tupinambis merianae</name>
    <dbReference type="NCBI Taxonomy" id="96440"/>
    <lineage>
        <taxon>Eukaryota</taxon>
        <taxon>Metazoa</taxon>
        <taxon>Chordata</taxon>
        <taxon>Craniata</taxon>
        <taxon>Vertebrata</taxon>
        <taxon>Euteleostomi</taxon>
        <taxon>Lepidosauria</taxon>
        <taxon>Squamata</taxon>
        <taxon>Bifurcata</taxon>
        <taxon>Unidentata</taxon>
        <taxon>Episquamata</taxon>
        <taxon>Laterata</taxon>
        <taxon>Teiioidea</taxon>
        <taxon>Teiidae</taxon>
        <taxon>Salvator</taxon>
    </lineage>
</organism>
<reference evidence="8" key="2">
    <citation type="submission" date="2025-09" db="UniProtKB">
        <authorList>
            <consortium name="Ensembl"/>
        </authorList>
    </citation>
    <scope>IDENTIFICATION</scope>
</reference>
<accession>A0A8D0DVL7</accession>
<dbReference type="Gene3D" id="3.90.226.10">
    <property type="entry name" value="2-enoyl-CoA Hydratase, Chain A, domain 1"/>
    <property type="match status" value="1"/>
</dbReference>
<evidence type="ECO:0000256" key="5">
    <source>
        <dbReference type="ARBA" id="ARBA00023128"/>
    </source>
</evidence>
<dbReference type="PROSITE" id="PS00166">
    <property type="entry name" value="ENOYL_COA_HYDRATASE"/>
    <property type="match status" value="1"/>
</dbReference>
<keyword evidence="6" id="KW-0456">Lyase</keyword>
<dbReference type="InterPro" id="IPR029045">
    <property type="entry name" value="ClpP/crotonase-like_dom_sf"/>
</dbReference>